<evidence type="ECO:0008006" key="5">
    <source>
        <dbReference type="Google" id="ProtNLM"/>
    </source>
</evidence>
<keyword evidence="2" id="KW-0812">Transmembrane</keyword>
<evidence type="ECO:0000256" key="1">
    <source>
        <dbReference type="SAM" id="MobiDB-lite"/>
    </source>
</evidence>
<feature type="compositionally biased region" description="Low complexity" evidence="1">
    <location>
        <begin position="1"/>
        <end position="18"/>
    </location>
</feature>
<accession>A0A2A5WND3</accession>
<keyword evidence="2" id="KW-1133">Transmembrane helix</keyword>
<feature type="region of interest" description="Disordered" evidence="1">
    <location>
        <begin position="1"/>
        <end position="32"/>
    </location>
</feature>
<feature type="transmembrane region" description="Helical" evidence="2">
    <location>
        <begin position="128"/>
        <end position="149"/>
    </location>
</feature>
<reference evidence="3 4" key="1">
    <citation type="submission" date="2017-08" db="EMBL/GenBank/DDBJ databases">
        <title>Fine stratification of microbial communities through a metagenomic profile of the photic zone.</title>
        <authorList>
            <person name="Haro-Moreno J.M."/>
            <person name="Lopez-Perez M."/>
            <person name="De La Torre J."/>
            <person name="Picazo A."/>
            <person name="Camacho A."/>
            <person name="Rodriguez-Valera F."/>
        </authorList>
    </citation>
    <scope>NUCLEOTIDE SEQUENCE [LARGE SCALE GENOMIC DNA]</scope>
    <source>
        <strain evidence="3">MED-G24</strain>
    </source>
</reference>
<dbReference type="Proteomes" id="UP000219327">
    <property type="component" value="Unassembled WGS sequence"/>
</dbReference>
<organism evidence="3 4">
    <name type="scientific">OM182 bacterium MED-G24</name>
    <dbReference type="NCBI Taxonomy" id="1986255"/>
    <lineage>
        <taxon>Bacteria</taxon>
        <taxon>Pseudomonadati</taxon>
        <taxon>Pseudomonadota</taxon>
        <taxon>Gammaproteobacteria</taxon>
        <taxon>OMG group</taxon>
        <taxon>OM182 clade</taxon>
    </lineage>
</organism>
<proteinExistence type="predicted"/>
<dbReference type="AlphaFoldDB" id="A0A2A5WND3"/>
<feature type="transmembrane region" description="Helical" evidence="2">
    <location>
        <begin position="41"/>
        <end position="61"/>
    </location>
</feature>
<feature type="transmembrane region" description="Helical" evidence="2">
    <location>
        <begin position="67"/>
        <end position="87"/>
    </location>
</feature>
<evidence type="ECO:0000313" key="3">
    <source>
        <dbReference type="EMBL" id="PDH37778.1"/>
    </source>
</evidence>
<comment type="caution">
    <text evidence="3">The sequence shown here is derived from an EMBL/GenBank/DDBJ whole genome shotgun (WGS) entry which is preliminary data.</text>
</comment>
<dbReference type="EMBL" id="NTKD01000044">
    <property type="protein sequence ID" value="PDH37778.1"/>
    <property type="molecule type" value="Genomic_DNA"/>
</dbReference>
<protein>
    <recommendedName>
        <fullName evidence="5">Peptidase M50</fullName>
    </recommendedName>
</protein>
<gene>
    <name evidence="3" type="ORF">CNE99_07730</name>
</gene>
<evidence type="ECO:0000313" key="4">
    <source>
        <dbReference type="Proteomes" id="UP000219327"/>
    </source>
</evidence>
<feature type="transmembrane region" description="Helical" evidence="2">
    <location>
        <begin position="155"/>
        <end position="180"/>
    </location>
</feature>
<name>A0A2A5WND3_9GAMM</name>
<keyword evidence="2" id="KW-0472">Membrane</keyword>
<sequence length="219" mass="22821">MSDASESEASTESPANESENQEKEEAHRTANTANRAKIGRIHAVTVVATLILFGAAHTWAAASGWQLAAITSVIAAFMAGIVLASLAHEWGHFSGAMLSQSRVTVAEAPVNYFFMFNFDIAANDTRQALWMSWGGLAGSWGLVAALAFLVPQDSWASAVLVATAFGSAVNASLFEVPVALRARDSHDLGGELAAQLKSPGIVQLPGLFAGIALAALLGL</sequence>
<evidence type="ECO:0000256" key="2">
    <source>
        <dbReference type="SAM" id="Phobius"/>
    </source>
</evidence>